<evidence type="ECO:0000313" key="5">
    <source>
        <dbReference type="EMBL" id="SFK40647.1"/>
    </source>
</evidence>
<dbReference type="RefSeq" id="WP_093890062.1">
    <property type="nucleotide sequence ID" value="NZ_FOQY01000024.1"/>
</dbReference>
<dbReference type="Gene3D" id="3.40.50.150">
    <property type="entry name" value="Vaccinia Virus protein VP39"/>
    <property type="match status" value="1"/>
</dbReference>
<feature type="domain" description="Methyltransferase type 11" evidence="4">
    <location>
        <begin position="30"/>
        <end position="122"/>
    </location>
</feature>
<dbReference type="GeneID" id="96301432"/>
<dbReference type="EMBL" id="FOQY01000024">
    <property type="protein sequence ID" value="SFK40647.1"/>
    <property type="molecule type" value="Genomic_DNA"/>
</dbReference>
<evidence type="ECO:0000256" key="3">
    <source>
        <dbReference type="ARBA" id="ARBA00022691"/>
    </source>
</evidence>
<dbReference type="InterPro" id="IPR029063">
    <property type="entry name" value="SAM-dependent_MTases_sf"/>
</dbReference>
<gene>
    <name evidence="5" type="ORF">SAMN05216275_12474</name>
</gene>
<keyword evidence="2 5" id="KW-0808">Transferase</keyword>
<name>A0A1I3Z9C2_9ACTN</name>
<dbReference type="Pfam" id="PF08241">
    <property type="entry name" value="Methyltransf_11"/>
    <property type="match status" value="1"/>
</dbReference>
<evidence type="ECO:0000256" key="2">
    <source>
        <dbReference type="ARBA" id="ARBA00022679"/>
    </source>
</evidence>
<dbReference type="GO" id="GO:0008757">
    <property type="term" value="F:S-adenosylmethionine-dependent methyltransferase activity"/>
    <property type="evidence" value="ECO:0007669"/>
    <property type="project" value="InterPro"/>
</dbReference>
<dbReference type="CDD" id="cd02440">
    <property type="entry name" value="AdoMet_MTases"/>
    <property type="match status" value="1"/>
</dbReference>
<protein>
    <submittedName>
        <fullName evidence="5">Methyltransferase domain-containing protein</fullName>
    </submittedName>
</protein>
<dbReference type="PANTHER" id="PTHR43464:SF19">
    <property type="entry name" value="UBIQUINONE BIOSYNTHESIS O-METHYLTRANSFERASE, MITOCHONDRIAL"/>
    <property type="match status" value="1"/>
</dbReference>
<keyword evidence="3" id="KW-0949">S-adenosyl-L-methionine</keyword>
<organism evidence="5 6">
    <name type="scientific">Streptosporangium canum</name>
    <dbReference type="NCBI Taxonomy" id="324952"/>
    <lineage>
        <taxon>Bacteria</taxon>
        <taxon>Bacillati</taxon>
        <taxon>Actinomycetota</taxon>
        <taxon>Actinomycetes</taxon>
        <taxon>Streptosporangiales</taxon>
        <taxon>Streptosporangiaceae</taxon>
        <taxon>Streptosporangium</taxon>
    </lineage>
</organism>
<evidence type="ECO:0000256" key="1">
    <source>
        <dbReference type="ARBA" id="ARBA00022603"/>
    </source>
</evidence>
<evidence type="ECO:0000313" key="6">
    <source>
        <dbReference type="Proteomes" id="UP000199111"/>
    </source>
</evidence>
<reference evidence="6" key="1">
    <citation type="submission" date="2016-10" db="EMBL/GenBank/DDBJ databases">
        <authorList>
            <person name="Varghese N."/>
            <person name="Submissions S."/>
        </authorList>
    </citation>
    <scope>NUCLEOTIDE SEQUENCE [LARGE SCALE GENOMIC DNA]</scope>
    <source>
        <strain evidence="6">CGMCC 4.2126</strain>
    </source>
</reference>
<dbReference type="GO" id="GO:0032259">
    <property type="term" value="P:methylation"/>
    <property type="evidence" value="ECO:0007669"/>
    <property type="project" value="UniProtKB-KW"/>
</dbReference>
<sequence>MTAEPERWNHNIHYHPMILRAVPDGCDRALDVGCGEGLLSRELRRTARHVSAIDLDGPSIELARRHDGASGIDYLLGDFLTHPFEPASFDAVVSVATLHHMDAAVALDRMRGLLRPGGRLVVVGLARSRLPADLPYEVAALIGSRLYRRTRTYWEHSAPTVWPPPESYAGMRRVAEEVLAGVRYRRHLLWRYSLIWTRPAS</sequence>
<keyword evidence="1 5" id="KW-0489">Methyltransferase</keyword>
<accession>A0A1I3Z9C2</accession>
<dbReference type="PANTHER" id="PTHR43464">
    <property type="entry name" value="METHYLTRANSFERASE"/>
    <property type="match status" value="1"/>
</dbReference>
<dbReference type="InterPro" id="IPR013216">
    <property type="entry name" value="Methyltransf_11"/>
</dbReference>
<dbReference type="Proteomes" id="UP000199111">
    <property type="component" value="Unassembled WGS sequence"/>
</dbReference>
<dbReference type="SUPFAM" id="SSF53335">
    <property type="entry name" value="S-adenosyl-L-methionine-dependent methyltransferases"/>
    <property type="match status" value="1"/>
</dbReference>
<dbReference type="AlphaFoldDB" id="A0A1I3Z9C2"/>
<evidence type="ECO:0000259" key="4">
    <source>
        <dbReference type="Pfam" id="PF08241"/>
    </source>
</evidence>
<keyword evidence="6" id="KW-1185">Reference proteome</keyword>
<proteinExistence type="predicted"/>